<dbReference type="CDD" id="cd00093">
    <property type="entry name" value="HTH_XRE"/>
    <property type="match status" value="1"/>
</dbReference>
<dbReference type="PANTHER" id="PTHR35010:SF2">
    <property type="entry name" value="BLL4672 PROTEIN"/>
    <property type="match status" value="1"/>
</dbReference>
<dbReference type="EMBL" id="JAUSWV010000002">
    <property type="protein sequence ID" value="MDQ0585671.1"/>
    <property type="molecule type" value="Genomic_DNA"/>
</dbReference>
<organism evidence="2 3">
    <name type="scientific">Streptomyces rishiriensis</name>
    <dbReference type="NCBI Taxonomy" id="68264"/>
    <lineage>
        <taxon>Bacteria</taxon>
        <taxon>Bacillati</taxon>
        <taxon>Actinomycetota</taxon>
        <taxon>Actinomycetes</taxon>
        <taxon>Kitasatosporales</taxon>
        <taxon>Streptomycetaceae</taxon>
        <taxon>Streptomyces</taxon>
    </lineage>
</organism>
<proteinExistence type="predicted"/>
<evidence type="ECO:0000313" key="2">
    <source>
        <dbReference type="EMBL" id="MDQ0585671.1"/>
    </source>
</evidence>
<sequence>MLGSMTSRNVNLNELGEFLKKRRAQLSPRTVGLPATGRPRRVEGLRREEVAQLASISTDYYTRLEQGRMQASAPVLDTIARVLHLDDDERGYLFQLAGRTTGRTRRRGVQKVQPPLQRVLEDLTTVPAMIQGRRGDILAWNALAAALVTDFSRVPEKHRNYPRLLFVDPAVRRLYADWQTAAQVTVAQLRMEAAKYPEDPRLIALVGELSMRDQQFAQWWGDHRVAARTVGTKTLLHPVMGEVTLDCDTLTASTDPDQYMTVWTAAPGSPAHDQLRILASWAADQNLPASSEWEA</sequence>
<dbReference type="Gene3D" id="1.10.260.40">
    <property type="entry name" value="lambda repressor-like DNA-binding domains"/>
    <property type="match status" value="1"/>
</dbReference>
<dbReference type="Gene3D" id="3.30.450.180">
    <property type="match status" value="1"/>
</dbReference>
<reference evidence="2 3" key="1">
    <citation type="submission" date="2023-07" db="EMBL/GenBank/DDBJ databases">
        <title>Comparative genomics of wheat-associated soil bacteria to identify genetic determinants of phenazine resistance.</title>
        <authorList>
            <person name="Mouncey N."/>
        </authorList>
    </citation>
    <scope>NUCLEOTIDE SEQUENCE [LARGE SCALE GENOMIC DNA]</scope>
    <source>
        <strain evidence="2 3">B2I6</strain>
    </source>
</reference>
<dbReference type="Pfam" id="PF17765">
    <property type="entry name" value="MLTR_LBD"/>
    <property type="match status" value="1"/>
</dbReference>
<evidence type="ECO:0000259" key="1">
    <source>
        <dbReference type="PROSITE" id="PS50943"/>
    </source>
</evidence>
<dbReference type="InterPro" id="IPR001387">
    <property type="entry name" value="Cro/C1-type_HTH"/>
</dbReference>
<evidence type="ECO:0000313" key="3">
    <source>
        <dbReference type="Proteomes" id="UP001230654"/>
    </source>
</evidence>
<gene>
    <name evidence="2" type="ORF">QF030_007849</name>
</gene>
<dbReference type="SMART" id="SM00530">
    <property type="entry name" value="HTH_XRE"/>
    <property type="match status" value="1"/>
</dbReference>
<dbReference type="Pfam" id="PF13560">
    <property type="entry name" value="HTH_31"/>
    <property type="match status" value="1"/>
</dbReference>
<dbReference type="SUPFAM" id="SSF47413">
    <property type="entry name" value="lambda repressor-like DNA-binding domains"/>
    <property type="match status" value="1"/>
</dbReference>
<feature type="domain" description="HTH cro/C1-type" evidence="1">
    <location>
        <begin position="44"/>
        <end position="90"/>
    </location>
</feature>
<keyword evidence="3" id="KW-1185">Reference proteome</keyword>
<dbReference type="InterPro" id="IPR041413">
    <property type="entry name" value="MLTR_LBD"/>
</dbReference>
<name>A0ABU0P2R4_STRRH</name>
<accession>A0ABU0P2R4</accession>
<dbReference type="PROSITE" id="PS50943">
    <property type="entry name" value="HTH_CROC1"/>
    <property type="match status" value="1"/>
</dbReference>
<dbReference type="RefSeq" id="WP_307167340.1">
    <property type="nucleotide sequence ID" value="NZ_JAUSWV010000002.1"/>
</dbReference>
<dbReference type="PANTHER" id="PTHR35010">
    <property type="entry name" value="BLL4672 PROTEIN-RELATED"/>
    <property type="match status" value="1"/>
</dbReference>
<dbReference type="Proteomes" id="UP001230654">
    <property type="component" value="Unassembled WGS sequence"/>
</dbReference>
<protein>
    <submittedName>
        <fullName evidence="2">Transcriptional regulator with XRE-family HTH domain</fullName>
    </submittedName>
</protein>
<dbReference type="InterPro" id="IPR010982">
    <property type="entry name" value="Lambda_DNA-bd_dom_sf"/>
</dbReference>
<comment type="caution">
    <text evidence="2">The sequence shown here is derived from an EMBL/GenBank/DDBJ whole genome shotgun (WGS) entry which is preliminary data.</text>
</comment>